<evidence type="ECO:0000313" key="2">
    <source>
        <dbReference type="Proteomes" id="UP000195880"/>
    </source>
</evidence>
<reference evidence="1 2" key="1">
    <citation type="submission" date="2017-05" db="EMBL/GenBank/DDBJ databases">
        <title>Streptomyces alboflavus Genome sequencing and assembly.</title>
        <authorList>
            <person name="Wang Y."/>
            <person name="Du B."/>
            <person name="Ding Y."/>
            <person name="Liu H."/>
            <person name="Hou Q."/>
            <person name="Liu K."/>
            <person name="Wang C."/>
            <person name="Yao L."/>
        </authorList>
    </citation>
    <scope>NUCLEOTIDE SEQUENCE [LARGE SCALE GENOMIC DNA]</scope>
    <source>
        <strain evidence="1 2">MDJK44</strain>
    </source>
</reference>
<dbReference type="EMBL" id="CP021748">
    <property type="protein sequence ID" value="ARX81609.1"/>
    <property type="molecule type" value="Genomic_DNA"/>
</dbReference>
<keyword evidence="2" id="KW-1185">Reference proteome</keyword>
<dbReference type="Proteomes" id="UP000195880">
    <property type="component" value="Chromosome"/>
</dbReference>
<protein>
    <submittedName>
        <fullName evidence="1">Uncharacterized protein</fullName>
    </submittedName>
</protein>
<sequence>MVSSAGRDPNVPKLKTMRDYMEALNELRDMVPAESRNRMYDLLTAIVEYTSDDARVKTLREAGEGLLADLERQGGDASGQYAVGMKRADLLLRRKADTIEGGAA</sequence>
<evidence type="ECO:0000313" key="1">
    <source>
        <dbReference type="EMBL" id="ARX81609.1"/>
    </source>
</evidence>
<dbReference type="AlphaFoldDB" id="A0A1Z1W5G4"/>
<gene>
    <name evidence="1" type="ORF">SMD44_01007</name>
</gene>
<dbReference type="OrthoDB" id="9954277at2"/>
<dbReference type="KEGG" id="salf:SMD44_01007"/>
<organism evidence="1 2">
    <name type="scientific">Streptomyces alboflavus</name>
    <dbReference type="NCBI Taxonomy" id="67267"/>
    <lineage>
        <taxon>Bacteria</taxon>
        <taxon>Bacillati</taxon>
        <taxon>Actinomycetota</taxon>
        <taxon>Actinomycetes</taxon>
        <taxon>Kitasatosporales</taxon>
        <taxon>Streptomycetaceae</taxon>
        <taxon>Streptomyces</taxon>
    </lineage>
</organism>
<accession>A0A1Z1W5G4</accession>
<dbReference type="RefSeq" id="WP_087882995.1">
    <property type="nucleotide sequence ID" value="NZ_CP021748.1"/>
</dbReference>
<proteinExistence type="predicted"/>
<name>A0A1Z1W5G4_9ACTN</name>